<evidence type="ECO:0000259" key="2">
    <source>
        <dbReference type="Pfam" id="PF05699"/>
    </source>
</evidence>
<dbReference type="AlphaFoldDB" id="A0AAP0D025"/>
<keyword evidence="4" id="KW-1185">Reference proteome</keyword>
<dbReference type="InterPro" id="IPR008906">
    <property type="entry name" value="HATC_C_dom"/>
</dbReference>
<sequence>MFPLSSPIEQLNKKPKSHFCLAPPASRLQPTADQPSIGPPPLSSAAATPLRLSCLLHSKSPIRVVQLILTLPVSTATTERGFSAMKIIKNRLRNKMSDEYLANSLLINIEKEIAEKFDHDCIIDEFKDLKRSLG</sequence>
<evidence type="ECO:0000313" key="3">
    <source>
        <dbReference type="EMBL" id="KAK9066161.1"/>
    </source>
</evidence>
<dbReference type="Proteomes" id="UP001408789">
    <property type="component" value="Unassembled WGS sequence"/>
</dbReference>
<accession>A0AAP0D025</accession>
<evidence type="ECO:0000313" key="4">
    <source>
        <dbReference type="Proteomes" id="UP001408789"/>
    </source>
</evidence>
<dbReference type="EMBL" id="JBCNJP010000015">
    <property type="protein sequence ID" value="KAK9066161.1"/>
    <property type="molecule type" value="Genomic_DNA"/>
</dbReference>
<dbReference type="Pfam" id="PF05699">
    <property type="entry name" value="Dimer_Tnp_hAT"/>
    <property type="match status" value="1"/>
</dbReference>
<gene>
    <name evidence="3" type="ORF">SSX86_013482</name>
</gene>
<dbReference type="GO" id="GO:0046983">
    <property type="term" value="F:protein dimerization activity"/>
    <property type="evidence" value="ECO:0007669"/>
    <property type="project" value="InterPro"/>
</dbReference>
<reference evidence="3 4" key="1">
    <citation type="submission" date="2024-04" db="EMBL/GenBank/DDBJ databases">
        <title>The reference genome of an endangered Asteraceae, Deinandra increscens subsp. villosa, native to the Central Coast of California.</title>
        <authorList>
            <person name="Guilliams M."/>
            <person name="Hasenstab-Lehman K."/>
            <person name="Meyer R."/>
            <person name="Mcevoy S."/>
        </authorList>
    </citation>
    <scope>NUCLEOTIDE SEQUENCE [LARGE SCALE GENOMIC DNA]</scope>
    <source>
        <tissue evidence="3">Leaf</tissue>
    </source>
</reference>
<feature type="region of interest" description="Disordered" evidence="1">
    <location>
        <begin position="22"/>
        <end position="43"/>
    </location>
</feature>
<dbReference type="PANTHER" id="PTHR45749:SF37">
    <property type="entry name" value="OS05G0311600 PROTEIN"/>
    <property type="match status" value="1"/>
</dbReference>
<organism evidence="3 4">
    <name type="scientific">Deinandra increscens subsp. villosa</name>
    <dbReference type="NCBI Taxonomy" id="3103831"/>
    <lineage>
        <taxon>Eukaryota</taxon>
        <taxon>Viridiplantae</taxon>
        <taxon>Streptophyta</taxon>
        <taxon>Embryophyta</taxon>
        <taxon>Tracheophyta</taxon>
        <taxon>Spermatophyta</taxon>
        <taxon>Magnoliopsida</taxon>
        <taxon>eudicotyledons</taxon>
        <taxon>Gunneridae</taxon>
        <taxon>Pentapetalae</taxon>
        <taxon>asterids</taxon>
        <taxon>campanulids</taxon>
        <taxon>Asterales</taxon>
        <taxon>Asteraceae</taxon>
        <taxon>Asteroideae</taxon>
        <taxon>Heliantheae alliance</taxon>
        <taxon>Madieae</taxon>
        <taxon>Madiinae</taxon>
        <taxon>Deinandra</taxon>
    </lineage>
</organism>
<dbReference type="PANTHER" id="PTHR45749">
    <property type="match status" value="1"/>
</dbReference>
<comment type="caution">
    <text evidence="3">The sequence shown here is derived from an EMBL/GenBank/DDBJ whole genome shotgun (WGS) entry which is preliminary data.</text>
</comment>
<proteinExistence type="predicted"/>
<feature type="domain" description="HAT C-terminal dimerisation" evidence="2">
    <location>
        <begin position="63"/>
        <end position="112"/>
    </location>
</feature>
<protein>
    <recommendedName>
        <fullName evidence="2">HAT C-terminal dimerisation domain-containing protein</fullName>
    </recommendedName>
</protein>
<evidence type="ECO:0000256" key="1">
    <source>
        <dbReference type="SAM" id="MobiDB-lite"/>
    </source>
</evidence>
<name>A0AAP0D025_9ASTR</name>